<accession>A0A8B6HJG2</accession>
<gene>
    <name evidence="1" type="ORF">MGAL_10B037175</name>
</gene>
<dbReference type="Proteomes" id="UP000596742">
    <property type="component" value="Unassembled WGS sequence"/>
</dbReference>
<name>A0A8B6HJG2_MYTGA</name>
<keyword evidence="2" id="KW-1185">Reference proteome</keyword>
<sequence>MIEQDFYVDNIISSVTKEKKAVQYYIEARELMTKGGFNLRSWTSNSQLLRTIACADKILDKDTKLKVLGMRWDVQKDELYFAQPEIHLTSETNITKREILKQSSKIYDPLGLLSTITIRAKLFLQELWREHYEWDEILPTKLCETWIDIATNIQKSIRTAFSETLFYR</sequence>
<evidence type="ECO:0000313" key="2">
    <source>
        <dbReference type="Proteomes" id="UP000596742"/>
    </source>
</evidence>
<dbReference type="AlphaFoldDB" id="A0A8B6HJG2"/>
<organism evidence="1 2">
    <name type="scientific">Mytilus galloprovincialis</name>
    <name type="common">Mediterranean mussel</name>
    <dbReference type="NCBI Taxonomy" id="29158"/>
    <lineage>
        <taxon>Eukaryota</taxon>
        <taxon>Metazoa</taxon>
        <taxon>Spiralia</taxon>
        <taxon>Lophotrochozoa</taxon>
        <taxon>Mollusca</taxon>
        <taxon>Bivalvia</taxon>
        <taxon>Autobranchia</taxon>
        <taxon>Pteriomorphia</taxon>
        <taxon>Mytilida</taxon>
        <taxon>Mytiloidea</taxon>
        <taxon>Mytilidae</taxon>
        <taxon>Mytilinae</taxon>
        <taxon>Mytilus</taxon>
    </lineage>
</organism>
<dbReference type="OrthoDB" id="6150497at2759"/>
<reference evidence="1" key="1">
    <citation type="submission" date="2018-11" db="EMBL/GenBank/DDBJ databases">
        <authorList>
            <person name="Alioto T."/>
            <person name="Alioto T."/>
        </authorList>
    </citation>
    <scope>NUCLEOTIDE SEQUENCE</scope>
</reference>
<dbReference type="InterPro" id="IPR008042">
    <property type="entry name" value="Retrotrans_Pao"/>
</dbReference>
<dbReference type="EMBL" id="UYJE01010161">
    <property type="protein sequence ID" value="VDI80266.1"/>
    <property type="molecule type" value="Genomic_DNA"/>
</dbReference>
<dbReference type="Pfam" id="PF05380">
    <property type="entry name" value="Peptidase_A17"/>
    <property type="match status" value="1"/>
</dbReference>
<evidence type="ECO:0000313" key="1">
    <source>
        <dbReference type="EMBL" id="VDI80266.1"/>
    </source>
</evidence>
<comment type="caution">
    <text evidence="1">The sequence shown here is derived from an EMBL/GenBank/DDBJ whole genome shotgun (WGS) entry which is preliminary data.</text>
</comment>
<protein>
    <submittedName>
        <fullName evidence="1">Uncharacterized protein</fullName>
    </submittedName>
</protein>
<proteinExistence type="predicted"/>
<dbReference type="PANTHER" id="PTHR47331">
    <property type="entry name" value="PHD-TYPE DOMAIN-CONTAINING PROTEIN"/>
    <property type="match status" value="1"/>
</dbReference>